<dbReference type="PATRIC" id="fig|999411.4.peg.139"/>
<evidence type="ECO:0000256" key="5">
    <source>
        <dbReference type="HAMAP-Rule" id="MF_01201"/>
    </source>
</evidence>
<dbReference type="SMART" id="SM01005">
    <property type="entry name" value="Ala_racemase_C"/>
    <property type="match status" value="1"/>
</dbReference>
<comment type="similarity">
    <text evidence="5">Belongs to the alanine racemase family.</text>
</comment>
<feature type="active site" description="Proton acceptor; specific for L-alanine" evidence="5">
    <location>
        <position position="266"/>
    </location>
</feature>
<dbReference type="SUPFAM" id="SSF51419">
    <property type="entry name" value="PLP-binding barrel"/>
    <property type="match status" value="1"/>
</dbReference>
<comment type="pathway">
    <text evidence="5">Amino-acid biosynthesis; D-alanine biosynthesis; D-alanine from L-alanine: step 1/1.</text>
</comment>
<evidence type="ECO:0000256" key="2">
    <source>
        <dbReference type="ARBA" id="ARBA00001933"/>
    </source>
</evidence>
<dbReference type="Gene3D" id="2.40.37.10">
    <property type="entry name" value="Lyase, Ornithine Decarboxylase, Chain A, domain 1"/>
    <property type="match status" value="1"/>
</dbReference>
<dbReference type="HOGENOM" id="CLU_028393_2_2_9"/>
<dbReference type="InterPro" id="IPR009006">
    <property type="entry name" value="Ala_racemase/Decarboxylase_C"/>
</dbReference>
<accession>N9WKK6</accession>
<dbReference type="UniPathway" id="UPA00042">
    <property type="reaction ID" value="UER00497"/>
</dbReference>
<gene>
    <name evidence="9" type="ORF">HMPREF1092_00155</name>
</gene>
<dbReference type="Proteomes" id="UP000013097">
    <property type="component" value="Unassembled WGS sequence"/>
</dbReference>
<dbReference type="GO" id="GO:0005829">
    <property type="term" value="C:cytosol"/>
    <property type="evidence" value="ECO:0007669"/>
    <property type="project" value="TreeGrafter"/>
</dbReference>
<dbReference type="Gene3D" id="3.20.20.10">
    <property type="entry name" value="Alanine racemase"/>
    <property type="match status" value="1"/>
</dbReference>
<evidence type="ECO:0000256" key="1">
    <source>
        <dbReference type="ARBA" id="ARBA00000316"/>
    </source>
</evidence>
<dbReference type="NCBIfam" id="TIGR00492">
    <property type="entry name" value="alr"/>
    <property type="match status" value="1"/>
</dbReference>
<dbReference type="InterPro" id="IPR001608">
    <property type="entry name" value="Ala_racemase_N"/>
</dbReference>
<name>N9WKK6_9CLOT</name>
<comment type="function">
    <text evidence="5">Catalyzes the interconversion of L-alanine and D-alanine. May also act on other amino acids.</text>
</comment>
<dbReference type="InterPro" id="IPR020622">
    <property type="entry name" value="Ala_racemase_pyridoxalP-BS"/>
</dbReference>
<evidence type="ECO:0000256" key="3">
    <source>
        <dbReference type="ARBA" id="ARBA00022898"/>
    </source>
</evidence>
<evidence type="ECO:0000313" key="9">
    <source>
        <dbReference type="EMBL" id="ENZ03621.1"/>
    </source>
</evidence>
<dbReference type="GO" id="GO:0008784">
    <property type="term" value="F:alanine racemase activity"/>
    <property type="evidence" value="ECO:0007669"/>
    <property type="project" value="UniProtKB-UniRule"/>
</dbReference>
<sequence>MKNIRPVWAEVDLKAIENNIKEIKRVAKDKEIIAVVKADAYGHGALDVVPVLLKNGADRLAVAVITEAIELRKAGINVPILILGYTPISFADDIINYDIEQTVFDLNYAKELSKAALRLGKKAKIHISLDTGMGRIGFIPNEESINSIEEISKLDGIEITGMFTHFSTADEADKNYTREQFEKYKWTVYQLEKRDINVGIKHVANSATIIDLEEYYYDAIRPGIILYGYYPSNEVNKEKIKIRPALTLKSHVIHLKEVKEGTYISYGRKYVTKGIEKIATLPIGYADGYTRLLSGKVKVIINNKLVPVVGRICMDQCMVNVSELDSVKVGDEVILLGETENCKYNADDIAKEIDTISYEILCMIGKRVPRVYKINDSIVSTRHYL</sequence>
<dbReference type="InterPro" id="IPR011079">
    <property type="entry name" value="Ala_racemase_C"/>
</dbReference>
<comment type="caution">
    <text evidence="9">The sequence shown here is derived from an EMBL/GenBank/DDBJ whole genome shotgun (WGS) entry which is preliminary data.</text>
</comment>
<feature type="modified residue" description="N6-(pyridoxal phosphate)lysine" evidence="5 6">
    <location>
        <position position="37"/>
    </location>
</feature>
<dbReference type="Pfam" id="PF01168">
    <property type="entry name" value="Ala_racemase_N"/>
    <property type="match status" value="1"/>
</dbReference>
<evidence type="ECO:0000256" key="6">
    <source>
        <dbReference type="PIRSR" id="PIRSR600821-50"/>
    </source>
</evidence>
<comment type="cofactor">
    <cofactor evidence="2 5 6">
        <name>pyridoxal 5'-phosphate</name>
        <dbReference type="ChEBI" id="CHEBI:597326"/>
    </cofactor>
</comment>
<dbReference type="RefSeq" id="WP_002596659.1">
    <property type="nucleotide sequence ID" value="NZ_KB850956.1"/>
</dbReference>
<dbReference type="PROSITE" id="PS00395">
    <property type="entry name" value="ALANINE_RACEMASE"/>
    <property type="match status" value="1"/>
</dbReference>
<organism evidence="9 10">
    <name type="scientific">Clostridium thermobutyricum</name>
    <dbReference type="NCBI Taxonomy" id="29372"/>
    <lineage>
        <taxon>Bacteria</taxon>
        <taxon>Bacillati</taxon>
        <taxon>Bacillota</taxon>
        <taxon>Clostridia</taxon>
        <taxon>Eubacteriales</taxon>
        <taxon>Clostridiaceae</taxon>
        <taxon>Clostridium</taxon>
    </lineage>
</organism>
<dbReference type="InterPro" id="IPR029066">
    <property type="entry name" value="PLP-binding_barrel"/>
</dbReference>
<dbReference type="InterPro" id="IPR000821">
    <property type="entry name" value="Ala_racemase"/>
</dbReference>
<dbReference type="EC" id="5.1.1.1" evidence="5"/>
<dbReference type="FunFam" id="2.40.37.10:FF:000006">
    <property type="entry name" value="Alanine racemase"/>
    <property type="match status" value="1"/>
</dbReference>
<dbReference type="PRINTS" id="PR00992">
    <property type="entry name" value="ALARACEMASE"/>
</dbReference>
<dbReference type="SUPFAM" id="SSF50621">
    <property type="entry name" value="Alanine racemase C-terminal domain-like"/>
    <property type="match status" value="1"/>
</dbReference>
<dbReference type="CDD" id="cd00430">
    <property type="entry name" value="PLPDE_III_AR"/>
    <property type="match status" value="1"/>
</dbReference>
<evidence type="ECO:0000313" key="10">
    <source>
        <dbReference type="Proteomes" id="UP000013097"/>
    </source>
</evidence>
<keyword evidence="10" id="KW-1185">Reference proteome</keyword>
<proteinExistence type="inferred from homology"/>
<evidence type="ECO:0000256" key="7">
    <source>
        <dbReference type="PIRSR" id="PIRSR600821-52"/>
    </source>
</evidence>
<dbReference type="FunFam" id="3.20.20.10:FF:000002">
    <property type="entry name" value="Alanine racemase"/>
    <property type="match status" value="1"/>
</dbReference>
<evidence type="ECO:0000259" key="8">
    <source>
        <dbReference type="SMART" id="SM01005"/>
    </source>
</evidence>
<protein>
    <recommendedName>
        <fullName evidence="5">Alanine racemase</fullName>
        <ecNumber evidence="5">5.1.1.1</ecNumber>
    </recommendedName>
</protein>
<feature type="binding site" evidence="5 7">
    <location>
        <position position="135"/>
    </location>
    <ligand>
        <name>substrate</name>
    </ligand>
</feature>
<comment type="catalytic activity">
    <reaction evidence="1 5">
        <text>L-alanine = D-alanine</text>
        <dbReference type="Rhea" id="RHEA:20249"/>
        <dbReference type="ChEBI" id="CHEBI:57416"/>
        <dbReference type="ChEBI" id="CHEBI:57972"/>
        <dbReference type="EC" id="5.1.1.1"/>
    </reaction>
</comment>
<feature type="binding site" evidence="5 7">
    <location>
        <position position="314"/>
    </location>
    <ligand>
        <name>substrate</name>
    </ligand>
</feature>
<dbReference type="AlphaFoldDB" id="N9WKK6"/>
<dbReference type="Pfam" id="PF00842">
    <property type="entry name" value="Ala_racemase_C"/>
    <property type="match status" value="1"/>
</dbReference>
<evidence type="ECO:0000256" key="4">
    <source>
        <dbReference type="ARBA" id="ARBA00023235"/>
    </source>
</evidence>
<feature type="active site" description="Proton acceptor; specific for D-alanine" evidence="5">
    <location>
        <position position="37"/>
    </location>
</feature>
<dbReference type="EMBL" id="AGYT01000006">
    <property type="protein sequence ID" value="ENZ03621.1"/>
    <property type="molecule type" value="Genomic_DNA"/>
</dbReference>
<reference evidence="9 10" key="1">
    <citation type="submission" date="2013-01" db="EMBL/GenBank/DDBJ databases">
        <title>The Genome Sequence of Clostridium colicanis 209318.</title>
        <authorList>
            <consortium name="The Broad Institute Genome Sequencing Platform"/>
            <person name="Earl A."/>
            <person name="Ward D."/>
            <person name="Feldgarden M."/>
            <person name="Gevers D."/>
            <person name="Courvalin P."/>
            <person name="Lambert T."/>
            <person name="Walker B."/>
            <person name="Young S.K."/>
            <person name="Zeng Q."/>
            <person name="Gargeya S."/>
            <person name="Fitzgerald M."/>
            <person name="Haas B."/>
            <person name="Abouelleil A."/>
            <person name="Alvarado L."/>
            <person name="Arachchi H.M."/>
            <person name="Berlin A.M."/>
            <person name="Chapman S.B."/>
            <person name="Dewar J."/>
            <person name="Goldberg J."/>
            <person name="Griggs A."/>
            <person name="Gujja S."/>
            <person name="Hansen M."/>
            <person name="Howarth C."/>
            <person name="Imamovic A."/>
            <person name="Larimer J."/>
            <person name="McCowan C."/>
            <person name="Murphy C."/>
            <person name="Neiman D."/>
            <person name="Pearson M."/>
            <person name="Priest M."/>
            <person name="Roberts A."/>
            <person name="Saif S."/>
            <person name="Shea T."/>
            <person name="Sisk P."/>
            <person name="Sykes S."/>
            <person name="Wortman J."/>
            <person name="Nusbaum C."/>
            <person name="Birren B."/>
        </authorList>
    </citation>
    <scope>NUCLEOTIDE SEQUENCE [LARGE SCALE GENOMIC DNA]</scope>
    <source>
        <strain evidence="9 10">209318</strain>
    </source>
</reference>
<dbReference type="PANTHER" id="PTHR30511:SF0">
    <property type="entry name" value="ALANINE RACEMASE, CATABOLIC-RELATED"/>
    <property type="match status" value="1"/>
</dbReference>
<keyword evidence="4 5" id="KW-0413">Isomerase</keyword>
<dbReference type="GO" id="GO:0009252">
    <property type="term" value="P:peptidoglycan biosynthetic process"/>
    <property type="evidence" value="ECO:0007669"/>
    <property type="project" value="TreeGrafter"/>
</dbReference>
<dbReference type="GO" id="GO:0030170">
    <property type="term" value="F:pyridoxal phosphate binding"/>
    <property type="evidence" value="ECO:0007669"/>
    <property type="project" value="UniProtKB-UniRule"/>
</dbReference>
<dbReference type="HAMAP" id="MF_01201">
    <property type="entry name" value="Ala_racemase"/>
    <property type="match status" value="1"/>
</dbReference>
<dbReference type="eggNOG" id="COG0787">
    <property type="taxonomic scope" value="Bacteria"/>
</dbReference>
<dbReference type="PANTHER" id="PTHR30511">
    <property type="entry name" value="ALANINE RACEMASE"/>
    <property type="match status" value="1"/>
</dbReference>
<keyword evidence="3 5" id="KW-0663">Pyridoxal phosphate</keyword>
<dbReference type="GO" id="GO:0030632">
    <property type="term" value="P:D-alanine biosynthetic process"/>
    <property type="evidence" value="ECO:0007669"/>
    <property type="project" value="UniProtKB-UniRule"/>
</dbReference>
<feature type="domain" description="Alanine racemase C-terminal" evidence="8">
    <location>
        <begin position="245"/>
        <end position="373"/>
    </location>
</feature>